<dbReference type="GO" id="GO:0031177">
    <property type="term" value="F:phosphopantetheine binding"/>
    <property type="evidence" value="ECO:0007669"/>
    <property type="project" value="TreeGrafter"/>
</dbReference>
<comment type="cofactor">
    <cofactor evidence="1">
        <name>pantetheine 4'-phosphate</name>
        <dbReference type="ChEBI" id="CHEBI:47942"/>
    </cofactor>
</comment>
<dbReference type="InterPro" id="IPR023213">
    <property type="entry name" value="CAT-like_dom_sf"/>
</dbReference>
<dbReference type="GO" id="GO:0044550">
    <property type="term" value="P:secondary metabolite biosynthetic process"/>
    <property type="evidence" value="ECO:0007669"/>
    <property type="project" value="TreeGrafter"/>
</dbReference>
<dbReference type="Gene3D" id="2.30.38.10">
    <property type="entry name" value="Luciferase, Domain 3"/>
    <property type="match status" value="1"/>
</dbReference>
<dbReference type="InterPro" id="IPR000873">
    <property type="entry name" value="AMP-dep_synth/lig_dom"/>
</dbReference>
<dbReference type="SUPFAM" id="SSF47336">
    <property type="entry name" value="ACP-like"/>
    <property type="match status" value="1"/>
</dbReference>
<dbReference type="Pfam" id="PF00550">
    <property type="entry name" value="PP-binding"/>
    <property type="match status" value="1"/>
</dbReference>
<evidence type="ECO:0000313" key="7">
    <source>
        <dbReference type="Proteomes" id="UP000184612"/>
    </source>
</evidence>
<dbReference type="PROSITE" id="PS00012">
    <property type="entry name" value="PHOSPHOPANTETHEINE"/>
    <property type="match status" value="1"/>
</dbReference>
<dbReference type="Proteomes" id="UP000184612">
    <property type="component" value="Unassembled WGS sequence"/>
</dbReference>
<evidence type="ECO:0000256" key="2">
    <source>
        <dbReference type="ARBA" id="ARBA00022450"/>
    </source>
</evidence>
<keyword evidence="7" id="KW-1185">Reference proteome</keyword>
<keyword evidence="4" id="KW-0045">Antibiotic biosynthesis</keyword>
<dbReference type="Gene3D" id="1.10.1200.10">
    <property type="entry name" value="ACP-like"/>
    <property type="match status" value="1"/>
</dbReference>
<dbReference type="GO" id="GO:0008610">
    <property type="term" value="P:lipid biosynthetic process"/>
    <property type="evidence" value="ECO:0007669"/>
    <property type="project" value="UniProtKB-ARBA"/>
</dbReference>
<evidence type="ECO:0000256" key="4">
    <source>
        <dbReference type="ARBA" id="ARBA00023194"/>
    </source>
</evidence>
<keyword evidence="3" id="KW-0597">Phosphoprotein</keyword>
<dbReference type="InterPro" id="IPR025110">
    <property type="entry name" value="AMP-bd_C"/>
</dbReference>
<dbReference type="InterPro" id="IPR001242">
    <property type="entry name" value="Condensation_dom"/>
</dbReference>
<evidence type="ECO:0000313" key="6">
    <source>
        <dbReference type="EMBL" id="SHO53821.1"/>
    </source>
</evidence>
<dbReference type="InterPro" id="IPR010071">
    <property type="entry name" value="AA_adenyl_dom"/>
</dbReference>
<dbReference type="EMBL" id="FRFD01000015">
    <property type="protein sequence ID" value="SHO53821.1"/>
    <property type="molecule type" value="Genomic_DNA"/>
</dbReference>
<dbReference type="Pfam" id="PF00668">
    <property type="entry name" value="Condensation"/>
    <property type="match status" value="1"/>
</dbReference>
<dbReference type="PROSITE" id="PS50075">
    <property type="entry name" value="CARRIER"/>
    <property type="match status" value="1"/>
</dbReference>
<evidence type="ECO:0000256" key="1">
    <source>
        <dbReference type="ARBA" id="ARBA00001957"/>
    </source>
</evidence>
<dbReference type="NCBIfam" id="TIGR01733">
    <property type="entry name" value="AA-adenyl-dom"/>
    <property type="match status" value="1"/>
</dbReference>
<dbReference type="Gene3D" id="3.30.559.30">
    <property type="entry name" value="Nonribosomal peptide synthetase, condensation domain"/>
    <property type="match status" value="2"/>
</dbReference>
<sequence>MTSILEPGYRYWIKALEVQEVTKGIPLDTQTGLADRYDNIDFHIPDRECKSIIEITNNSKKNTFVILLSVINIILKKYSINSYVRLGVPPIKDENNRNDENKILLLQTKINEKDTVREVVNTTRENYHLCCKYQDFPIEKVEKEKITDLQYNTVVQMEGLHDIVTDNKASLIFTFSLEDEQVVGKVTYKCIHHNPKKIERLIQAVNNTVAEVVDKRSSAVCDLEVISKNEMCELMESVNANKFDINRSSVNQEIEKVCRRLQERIAVADNEREVTYGDLWDKSGKVTAYLSKSAVGEGDVVGVLTTRTADFIIALLGVMRLGAIFLPIDNSIPQSRMEYYLKNSNAKLTIVNDSREFMDIPAVNMDEIMNRQETDSDLNIACNVNEIAYILYTSGSTGRPKGVKIRHLSIMNLIQSLYEKIYRNYTEDTRIGLLTSFSFDPSIMQIFVSLLCGYTLAIIPEKVIKDGGMLMKYITSKRINTMAGTPAHLRLLINGNKYKEKDLYLKSIIVGGETLGVKLLKEFTEMFSENTPQIINLYGPTETCVASTCYIADMEKLKNAINAPIGTPFFNTQIYILDNDFGIMPYGAVGEIYIGGFGVAAGYINSEEETGKRFIESPFSRNEMLYRTGDLGKWLQDGNLEYVGRIDNQVKVRGYRIELEEIETILKEQEGIKDAAVAVNEKGENSQLIAFVVLESEKESVKGIKKQLEGILPYYMIPNYILPVEKIPMNVNDKVDKDKLLSIKISGESVKPPQNETEQELFLIWQELLAKDDFGITDNFFALGGNSLKLMKMATMIYDRFNCDIPLNILLEHADIEWIGEYVGGNKREALNEIHQSAKKEFYELSATQKRMYIAHKMDQTSIAYNTPMLLRLDGTVIKEKLIEAVEGTIQRHEILRTVFAVQDNNIIQKIKDTIDFKLESSWISEGEVSKECQKCIKPFDLEHGPLLRIHLLMVNVHKSYLLIDMHHIITDLISISIFIEEVIKGYNGEPLPEVKMQYRDFSEWQNEKIKTEAFNDMEEFWLKEFSSAIPSLELPADFNKPAISNGIGRSLSLLIDTDTTHSLRLLAKENNATLYMVLLSSYLILLSKYTGKEEVLIGIPVAARTQKDMNYIMGALLNTVLFKINVSSEICYLEFLKMVKSQLINVLDNQDYPLDLLVEQLSKVHAVNRGNVYEAAFNFYNEDFGFDKISMDNLEITSVDLEYTVSHANIDMTCMEWKENIKLVVCYLVEVYEKETVEYFMQHFAEILHSIVLSPNSCIKDLNMLTKEEKEDFAYGFGEE</sequence>
<name>A0A1M7YMD2_9FIRM</name>
<dbReference type="PANTHER" id="PTHR45527:SF1">
    <property type="entry name" value="FATTY ACID SYNTHASE"/>
    <property type="match status" value="1"/>
</dbReference>
<dbReference type="CDD" id="cd05930">
    <property type="entry name" value="A_NRPS"/>
    <property type="match status" value="1"/>
</dbReference>
<dbReference type="InterPro" id="IPR020845">
    <property type="entry name" value="AMP-binding_CS"/>
</dbReference>
<dbReference type="Gene3D" id="3.40.50.980">
    <property type="match status" value="2"/>
</dbReference>
<dbReference type="GO" id="GO:0003824">
    <property type="term" value="F:catalytic activity"/>
    <property type="evidence" value="ECO:0007669"/>
    <property type="project" value="InterPro"/>
</dbReference>
<dbReference type="SUPFAM" id="SSF52777">
    <property type="entry name" value="CoA-dependent acyltransferases"/>
    <property type="match status" value="2"/>
</dbReference>
<dbReference type="GO" id="GO:0017000">
    <property type="term" value="P:antibiotic biosynthetic process"/>
    <property type="evidence" value="ECO:0007669"/>
    <property type="project" value="UniProtKB-KW"/>
</dbReference>
<accession>A0A1M7YMD2</accession>
<dbReference type="InterPro" id="IPR045851">
    <property type="entry name" value="AMP-bd_C_sf"/>
</dbReference>
<dbReference type="GO" id="GO:0005829">
    <property type="term" value="C:cytosol"/>
    <property type="evidence" value="ECO:0007669"/>
    <property type="project" value="TreeGrafter"/>
</dbReference>
<dbReference type="Gene3D" id="3.30.559.10">
    <property type="entry name" value="Chloramphenicol acetyltransferase-like domain"/>
    <property type="match status" value="1"/>
</dbReference>
<dbReference type="InterPro" id="IPR036736">
    <property type="entry name" value="ACP-like_sf"/>
</dbReference>
<dbReference type="InterPro" id="IPR009081">
    <property type="entry name" value="PP-bd_ACP"/>
</dbReference>
<dbReference type="SUPFAM" id="SSF56801">
    <property type="entry name" value="Acetyl-CoA synthetase-like"/>
    <property type="match status" value="1"/>
</dbReference>
<reference evidence="6 7" key="1">
    <citation type="submission" date="2016-12" db="EMBL/GenBank/DDBJ databases">
        <authorList>
            <person name="Song W.-J."/>
            <person name="Kurnit D.M."/>
        </authorList>
    </citation>
    <scope>NUCLEOTIDE SEQUENCE [LARGE SCALE GENOMIC DNA]</scope>
    <source>
        <strain evidence="6 7">DSM 12503</strain>
    </source>
</reference>
<feature type="domain" description="Carrier" evidence="5">
    <location>
        <begin position="752"/>
        <end position="827"/>
    </location>
</feature>
<gene>
    <name evidence="6" type="ORF">SAMN02745217_04303</name>
</gene>
<dbReference type="Pfam" id="PF00501">
    <property type="entry name" value="AMP-binding"/>
    <property type="match status" value="1"/>
</dbReference>
<organism evidence="6 7">
    <name type="scientific">Anaerocolumna xylanovorans DSM 12503</name>
    <dbReference type="NCBI Taxonomy" id="1121345"/>
    <lineage>
        <taxon>Bacteria</taxon>
        <taxon>Bacillati</taxon>
        <taxon>Bacillota</taxon>
        <taxon>Clostridia</taxon>
        <taxon>Lachnospirales</taxon>
        <taxon>Lachnospiraceae</taxon>
        <taxon>Anaerocolumna</taxon>
    </lineage>
</organism>
<proteinExistence type="predicted"/>
<dbReference type="STRING" id="1121345.SAMN02745217_04303"/>
<dbReference type="Gene3D" id="3.30.300.30">
    <property type="match status" value="1"/>
</dbReference>
<dbReference type="Pfam" id="PF13193">
    <property type="entry name" value="AMP-binding_C"/>
    <property type="match status" value="1"/>
</dbReference>
<dbReference type="GO" id="GO:0043041">
    <property type="term" value="P:amino acid activation for nonribosomal peptide biosynthetic process"/>
    <property type="evidence" value="ECO:0007669"/>
    <property type="project" value="TreeGrafter"/>
</dbReference>
<dbReference type="PROSITE" id="PS00455">
    <property type="entry name" value="AMP_BINDING"/>
    <property type="match status" value="1"/>
</dbReference>
<evidence type="ECO:0000256" key="3">
    <source>
        <dbReference type="ARBA" id="ARBA00022553"/>
    </source>
</evidence>
<dbReference type="InterPro" id="IPR006162">
    <property type="entry name" value="Ppantetheine_attach_site"/>
</dbReference>
<protein>
    <submittedName>
        <fullName evidence="6">Amino acid adenylation domain-containing protein</fullName>
    </submittedName>
</protein>
<keyword evidence="2" id="KW-0596">Phosphopantetheine</keyword>
<dbReference type="RefSeq" id="WP_073590937.1">
    <property type="nucleotide sequence ID" value="NZ_FRFD01000015.1"/>
</dbReference>
<evidence type="ECO:0000259" key="5">
    <source>
        <dbReference type="PROSITE" id="PS50075"/>
    </source>
</evidence>
<dbReference type="PANTHER" id="PTHR45527">
    <property type="entry name" value="NONRIBOSOMAL PEPTIDE SYNTHETASE"/>
    <property type="match status" value="1"/>
</dbReference>